<feature type="domain" description="K Homology" evidence="9">
    <location>
        <begin position="308"/>
        <end position="375"/>
    </location>
</feature>
<dbReference type="Gene3D" id="2.40.50.140">
    <property type="entry name" value="Nucleic acid-binding proteins"/>
    <property type="match status" value="1"/>
</dbReference>
<proteinExistence type="inferred from homology"/>
<evidence type="ECO:0000313" key="11">
    <source>
        <dbReference type="Proteomes" id="UP000515800"/>
    </source>
</evidence>
<comment type="subunit">
    <text evidence="7">Monomer. Binds directly to the core enzyme of the DNA-dependent RNA polymerase and to nascent RNA.</text>
</comment>
<sequence length="387" mass="43227">MSKEIVAALDALETERGIKADVLIEAIETALEKAYEENYHDATNVEVNFDRKKGNIKVFQVKTVVADDDVLDHNVQLSLEDAHQIHKDYEIGDEIKFEVTPSDFGRLAAGKAKQIIIQKVREAERLKVYDEFKDDLDELLTGEVAYQDARYLYVTLPGGKEAAMRTQDQMPNENYRNGDLIKVLLTEVEQESKRGPQIFVSRTAPSLVKRLFEAEVPEVQDGTVEIKSIAREAGDRSKVAVVSYNDNLDAVGTLIGQRGARVQTVISELSGENLDIIQWSEDPTEFIVNALRTTDKAEVLEVIFDPSNDRGVTVLVPDDQLSLFIGKRGQNARLAAKLTNFSIDIKPESQREAVYTDMEERAVKATQSDVVSTASEDDVSFEDVTLD</sequence>
<dbReference type="InterPro" id="IPR010213">
    <property type="entry name" value="TF_NusA"/>
</dbReference>
<dbReference type="Pfam" id="PF26594">
    <property type="entry name" value="KH_NusA_2nd"/>
    <property type="match status" value="1"/>
</dbReference>
<dbReference type="CDD" id="cd22529">
    <property type="entry name" value="KH-II_NusA_rpt2"/>
    <property type="match status" value="1"/>
</dbReference>
<dbReference type="HAMAP" id="MF_00945_B">
    <property type="entry name" value="NusA_B"/>
    <property type="match status" value="1"/>
</dbReference>
<organism evidence="10 11">
    <name type="scientific">Weissella diestrammenae</name>
    <dbReference type="NCBI Taxonomy" id="1162633"/>
    <lineage>
        <taxon>Bacteria</taxon>
        <taxon>Bacillati</taxon>
        <taxon>Bacillota</taxon>
        <taxon>Bacilli</taxon>
        <taxon>Lactobacillales</taxon>
        <taxon>Lactobacillaceae</taxon>
        <taxon>Weissella</taxon>
    </lineage>
</organism>
<dbReference type="InterPro" id="IPR013735">
    <property type="entry name" value="TF_NusA_N"/>
</dbReference>
<dbReference type="FunFam" id="3.30.300.20:FF:000005">
    <property type="entry name" value="Transcription termination/antitermination protein NusA"/>
    <property type="match status" value="1"/>
</dbReference>
<dbReference type="InterPro" id="IPR025249">
    <property type="entry name" value="TF_NusA_KH_1st"/>
</dbReference>
<dbReference type="SMART" id="SM00322">
    <property type="entry name" value="KH"/>
    <property type="match status" value="2"/>
</dbReference>
<dbReference type="GO" id="GO:0003700">
    <property type="term" value="F:DNA-binding transcription factor activity"/>
    <property type="evidence" value="ECO:0007669"/>
    <property type="project" value="InterPro"/>
</dbReference>
<feature type="compositionally biased region" description="Acidic residues" evidence="8">
    <location>
        <begin position="375"/>
        <end position="387"/>
    </location>
</feature>
<feature type="compositionally biased region" description="Polar residues" evidence="8">
    <location>
        <begin position="365"/>
        <end position="374"/>
    </location>
</feature>
<evidence type="ECO:0000256" key="8">
    <source>
        <dbReference type="SAM" id="MobiDB-lite"/>
    </source>
</evidence>
<evidence type="ECO:0000256" key="4">
    <source>
        <dbReference type="ARBA" id="ARBA00022884"/>
    </source>
</evidence>
<dbReference type="InterPro" id="IPR004087">
    <property type="entry name" value="KH_dom"/>
</dbReference>
<name>A0A7G9T609_9LACO</name>
<dbReference type="Pfam" id="PF08529">
    <property type="entry name" value="NusA_N"/>
    <property type="match status" value="1"/>
</dbReference>
<keyword evidence="5 7" id="KW-0805">Transcription regulation</keyword>
<dbReference type="PANTHER" id="PTHR22648">
    <property type="entry name" value="TRANSCRIPTION TERMINATION FACTOR NUSA"/>
    <property type="match status" value="1"/>
</dbReference>
<keyword evidence="3 7" id="KW-0889">Transcription antitermination</keyword>
<dbReference type="GO" id="GO:0031564">
    <property type="term" value="P:transcription antitermination"/>
    <property type="evidence" value="ECO:0007669"/>
    <property type="project" value="UniProtKB-UniRule"/>
</dbReference>
<keyword evidence="4 7" id="KW-0694">RNA-binding</keyword>
<reference evidence="10 11" key="1">
    <citation type="submission" date="2020-08" db="EMBL/GenBank/DDBJ databases">
        <title>Genome sequence of Weissella diestrammenae KACC 16890T.</title>
        <authorList>
            <person name="Hyun D.-W."/>
            <person name="Bae J.-W."/>
        </authorList>
    </citation>
    <scope>NUCLEOTIDE SEQUENCE [LARGE SCALE GENOMIC DNA]</scope>
    <source>
        <strain evidence="10 11">KACC 16890</strain>
    </source>
</reference>
<dbReference type="SUPFAM" id="SSF50249">
    <property type="entry name" value="Nucleic acid-binding proteins"/>
    <property type="match status" value="1"/>
</dbReference>
<evidence type="ECO:0000256" key="7">
    <source>
        <dbReference type="HAMAP-Rule" id="MF_00945"/>
    </source>
</evidence>
<dbReference type="InterPro" id="IPR015946">
    <property type="entry name" value="KH_dom-like_a/b"/>
</dbReference>
<dbReference type="PROSITE" id="PS50084">
    <property type="entry name" value="KH_TYPE_1"/>
    <property type="match status" value="1"/>
</dbReference>
<evidence type="ECO:0000256" key="6">
    <source>
        <dbReference type="ARBA" id="ARBA00023163"/>
    </source>
</evidence>
<dbReference type="Proteomes" id="UP000515800">
    <property type="component" value="Chromosome"/>
</dbReference>
<dbReference type="SUPFAM" id="SSF69705">
    <property type="entry name" value="Transcription factor NusA, N-terminal domain"/>
    <property type="match status" value="1"/>
</dbReference>
<evidence type="ECO:0000259" key="9">
    <source>
        <dbReference type="SMART" id="SM00322"/>
    </source>
</evidence>
<dbReference type="RefSeq" id="WP_187529366.1">
    <property type="nucleotide sequence ID" value="NZ_CP060724.1"/>
</dbReference>
<evidence type="ECO:0000313" key="10">
    <source>
        <dbReference type="EMBL" id="QNN75534.1"/>
    </source>
</evidence>
<dbReference type="AlphaFoldDB" id="A0A7G9T609"/>
<comment type="function">
    <text evidence="7">Participates in both transcription termination and antitermination.</text>
</comment>
<dbReference type="GO" id="GO:0006353">
    <property type="term" value="P:DNA-templated transcription termination"/>
    <property type="evidence" value="ECO:0007669"/>
    <property type="project" value="UniProtKB-UniRule"/>
</dbReference>
<dbReference type="CDD" id="cd04455">
    <property type="entry name" value="S1_NusA"/>
    <property type="match status" value="1"/>
</dbReference>
<dbReference type="FunFam" id="3.30.1480.10:FF:000002">
    <property type="entry name" value="Transcription termination/antitermination protein NusA"/>
    <property type="match status" value="1"/>
</dbReference>
<dbReference type="InterPro" id="IPR036555">
    <property type="entry name" value="NusA_N_sf"/>
</dbReference>
<dbReference type="GO" id="GO:0005829">
    <property type="term" value="C:cytosol"/>
    <property type="evidence" value="ECO:0007669"/>
    <property type="project" value="TreeGrafter"/>
</dbReference>
<evidence type="ECO:0000256" key="5">
    <source>
        <dbReference type="ARBA" id="ARBA00023015"/>
    </source>
</evidence>
<dbReference type="NCBIfam" id="TIGR01953">
    <property type="entry name" value="NusA"/>
    <property type="match status" value="1"/>
</dbReference>
<gene>
    <name evidence="7 10" type="primary">nusA</name>
    <name evidence="10" type="ORF">H9L19_01130</name>
</gene>
<dbReference type="GO" id="GO:0003723">
    <property type="term" value="F:RNA binding"/>
    <property type="evidence" value="ECO:0007669"/>
    <property type="project" value="UniProtKB-UniRule"/>
</dbReference>
<dbReference type="EMBL" id="CP060724">
    <property type="protein sequence ID" value="QNN75534.1"/>
    <property type="molecule type" value="Genomic_DNA"/>
</dbReference>
<feature type="domain" description="K Homology" evidence="9">
    <location>
        <begin position="233"/>
        <end position="305"/>
    </location>
</feature>
<dbReference type="Gene3D" id="3.30.300.20">
    <property type="match status" value="2"/>
</dbReference>
<dbReference type="Gene3D" id="3.30.1480.10">
    <property type="entry name" value="NusA, N-terminal domain"/>
    <property type="match status" value="1"/>
</dbReference>
<dbReference type="InterPro" id="IPR009019">
    <property type="entry name" value="KH_sf_prok-type"/>
</dbReference>
<comment type="similarity">
    <text evidence="7">Belongs to the NusA family.</text>
</comment>
<dbReference type="KEGG" id="wdi:H9L19_01130"/>
<dbReference type="PANTHER" id="PTHR22648:SF0">
    <property type="entry name" value="TRANSCRIPTION TERMINATION_ANTITERMINATION PROTEIN NUSA"/>
    <property type="match status" value="1"/>
</dbReference>
<feature type="region of interest" description="Disordered" evidence="8">
    <location>
        <begin position="365"/>
        <end position="387"/>
    </location>
</feature>
<comment type="subcellular location">
    <subcellularLocation>
        <location evidence="7">Cytoplasm</location>
    </subcellularLocation>
</comment>
<dbReference type="InterPro" id="IPR058582">
    <property type="entry name" value="KH_NusA_2nd"/>
</dbReference>
<dbReference type="InterPro" id="IPR030842">
    <property type="entry name" value="TF_NusA_bacterial"/>
</dbReference>
<dbReference type="InterPro" id="IPR012340">
    <property type="entry name" value="NA-bd_OB-fold"/>
</dbReference>
<accession>A0A7G9T609</accession>
<evidence type="ECO:0000256" key="2">
    <source>
        <dbReference type="ARBA" id="ARBA00022490"/>
    </source>
</evidence>
<keyword evidence="2 7" id="KW-0963">Cytoplasm</keyword>
<dbReference type="FunFam" id="3.30.300.20:FF:000002">
    <property type="entry name" value="Transcription termination/antitermination protein NusA"/>
    <property type="match status" value="1"/>
</dbReference>
<evidence type="ECO:0000256" key="3">
    <source>
        <dbReference type="ARBA" id="ARBA00022814"/>
    </source>
</evidence>
<evidence type="ECO:0000256" key="1">
    <source>
        <dbReference type="ARBA" id="ARBA00022472"/>
    </source>
</evidence>
<keyword evidence="1 7" id="KW-0806">Transcription termination</keyword>
<dbReference type="Pfam" id="PF13184">
    <property type="entry name" value="KH_NusA_1st"/>
    <property type="match status" value="1"/>
</dbReference>
<dbReference type="SUPFAM" id="SSF54814">
    <property type="entry name" value="Prokaryotic type KH domain (KH-domain type II)"/>
    <property type="match status" value="2"/>
</dbReference>
<dbReference type="CDD" id="cd02134">
    <property type="entry name" value="KH-II_NusA_rpt1"/>
    <property type="match status" value="1"/>
</dbReference>
<keyword evidence="6 7" id="KW-0804">Transcription</keyword>
<protein>
    <recommendedName>
        <fullName evidence="7">Transcription termination/antitermination protein NusA</fullName>
    </recommendedName>
</protein>
<keyword evidence="11" id="KW-1185">Reference proteome</keyword>